<feature type="short sequence motif" description="GXGXXG" evidence="4">
    <location>
        <begin position="78"/>
        <end position="83"/>
    </location>
</feature>
<evidence type="ECO:0000256" key="6">
    <source>
        <dbReference type="SAM" id="SignalP"/>
    </source>
</evidence>
<feature type="short sequence motif" description="DGA/G" evidence="4">
    <location>
        <begin position="253"/>
        <end position="255"/>
    </location>
</feature>
<keyword evidence="3 4" id="KW-0443">Lipid metabolism</keyword>
<dbReference type="OrthoDB" id="323481at2"/>
<evidence type="ECO:0000256" key="1">
    <source>
        <dbReference type="ARBA" id="ARBA00022801"/>
    </source>
</evidence>
<evidence type="ECO:0000256" key="5">
    <source>
        <dbReference type="SAM" id="MobiDB-lite"/>
    </source>
</evidence>
<feature type="compositionally biased region" description="Low complexity" evidence="5">
    <location>
        <begin position="387"/>
        <end position="400"/>
    </location>
</feature>
<feature type="signal peptide" evidence="6">
    <location>
        <begin position="1"/>
        <end position="20"/>
    </location>
</feature>
<feature type="short sequence motif" description="GXSXG" evidence="4">
    <location>
        <begin position="107"/>
        <end position="111"/>
    </location>
</feature>
<evidence type="ECO:0000313" key="9">
    <source>
        <dbReference type="Proteomes" id="UP000198788"/>
    </source>
</evidence>
<organism evidence="8 9">
    <name type="scientific">Brevundimonas viscosa</name>
    <dbReference type="NCBI Taxonomy" id="871741"/>
    <lineage>
        <taxon>Bacteria</taxon>
        <taxon>Pseudomonadati</taxon>
        <taxon>Pseudomonadota</taxon>
        <taxon>Alphaproteobacteria</taxon>
        <taxon>Caulobacterales</taxon>
        <taxon>Caulobacteraceae</taxon>
        <taxon>Brevundimonas</taxon>
    </lineage>
</organism>
<dbReference type="PANTHER" id="PTHR14226">
    <property type="entry name" value="NEUROPATHY TARGET ESTERASE/SWISS CHEESE D.MELANOGASTER"/>
    <property type="match status" value="1"/>
</dbReference>
<evidence type="ECO:0000256" key="2">
    <source>
        <dbReference type="ARBA" id="ARBA00022963"/>
    </source>
</evidence>
<dbReference type="SUPFAM" id="SSF52151">
    <property type="entry name" value="FabD/lysophospholipase-like"/>
    <property type="match status" value="1"/>
</dbReference>
<dbReference type="InterPro" id="IPR002641">
    <property type="entry name" value="PNPLA_dom"/>
</dbReference>
<feature type="chain" id="PRO_5011711234" evidence="6">
    <location>
        <begin position="21"/>
        <end position="400"/>
    </location>
</feature>
<feature type="active site" description="Nucleophile" evidence="4">
    <location>
        <position position="109"/>
    </location>
</feature>
<keyword evidence="1 4" id="KW-0378">Hydrolase</keyword>
<proteinExistence type="predicted"/>
<dbReference type="GO" id="GO:0016787">
    <property type="term" value="F:hydrolase activity"/>
    <property type="evidence" value="ECO:0007669"/>
    <property type="project" value="UniProtKB-UniRule"/>
</dbReference>
<gene>
    <name evidence="8" type="ORF">SAMN05192570_0910</name>
</gene>
<dbReference type="PROSITE" id="PS51635">
    <property type="entry name" value="PNPLA"/>
    <property type="match status" value="1"/>
</dbReference>
<keyword evidence="2 4" id="KW-0442">Lipid degradation</keyword>
<sequence>MKQIRIALIASSLLILSACATVDRAPKIALHELERGLVATQDPRILPNDQARLDRIAEDFRRRLTRGDQRRSILALSGGGANGAYGAGMLVGWSQRGDRPEFDIVTGVSTGALAAPYAFLGSDWDDELAAAYSEGHTEGLLSWRSFAAFLSPGLFSPRTLEALVEEHVTPALLTEIAQATREGRRLLVATTNLDSGETVIWDMGLLAEAGDENALRLFRQVLLASASIPGVFPPVLIAGVTESGTVQQELHVDGGVNTPFLGVPEGMILSGETLPGWRGSELFIIVNGKLGLSRRQTRGSLPSVFARSYQSMTQSLLRTSLAAQGAFARRNGMRISVAAIPQEVEASALDFDQDAMKALFEEGRRRAVSGSGWVPLDAEVVEPPSPQDAEPAAEPAPDAR</sequence>
<dbReference type="Proteomes" id="UP000198788">
    <property type="component" value="Unassembled WGS sequence"/>
</dbReference>
<evidence type="ECO:0000256" key="4">
    <source>
        <dbReference type="PROSITE-ProRule" id="PRU01161"/>
    </source>
</evidence>
<feature type="active site" description="Proton acceptor" evidence="4">
    <location>
        <position position="253"/>
    </location>
</feature>
<dbReference type="AlphaFoldDB" id="A0A1I6P7P9"/>
<dbReference type="InterPro" id="IPR050301">
    <property type="entry name" value="NTE"/>
</dbReference>
<keyword evidence="9" id="KW-1185">Reference proteome</keyword>
<dbReference type="EMBL" id="FOZV01000001">
    <property type="protein sequence ID" value="SFS36217.1"/>
    <property type="molecule type" value="Genomic_DNA"/>
</dbReference>
<dbReference type="PROSITE" id="PS51257">
    <property type="entry name" value="PROKAR_LIPOPROTEIN"/>
    <property type="match status" value="1"/>
</dbReference>
<reference evidence="9" key="1">
    <citation type="submission" date="2016-10" db="EMBL/GenBank/DDBJ databases">
        <authorList>
            <person name="Varghese N."/>
            <person name="Submissions S."/>
        </authorList>
    </citation>
    <scope>NUCLEOTIDE SEQUENCE [LARGE SCALE GENOMIC DNA]</scope>
    <source>
        <strain evidence="9">CGMCC 1.10683</strain>
    </source>
</reference>
<feature type="region of interest" description="Disordered" evidence="5">
    <location>
        <begin position="377"/>
        <end position="400"/>
    </location>
</feature>
<dbReference type="PANTHER" id="PTHR14226:SF74">
    <property type="entry name" value="BLR4684 PROTEIN"/>
    <property type="match status" value="1"/>
</dbReference>
<keyword evidence="6" id="KW-0732">Signal</keyword>
<evidence type="ECO:0000256" key="3">
    <source>
        <dbReference type="ARBA" id="ARBA00023098"/>
    </source>
</evidence>
<dbReference type="Pfam" id="PF01734">
    <property type="entry name" value="Patatin"/>
    <property type="match status" value="1"/>
</dbReference>
<feature type="domain" description="PNPLA" evidence="7">
    <location>
        <begin position="74"/>
        <end position="266"/>
    </location>
</feature>
<evidence type="ECO:0000259" key="7">
    <source>
        <dbReference type="PROSITE" id="PS51635"/>
    </source>
</evidence>
<dbReference type="InterPro" id="IPR016035">
    <property type="entry name" value="Acyl_Trfase/lysoPLipase"/>
</dbReference>
<dbReference type="Gene3D" id="3.40.1090.10">
    <property type="entry name" value="Cytosolic phospholipase A2 catalytic domain"/>
    <property type="match status" value="1"/>
</dbReference>
<dbReference type="GO" id="GO:0016042">
    <property type="term" value="P:lipid catabolic process"/>
    <property type="evidence" value="ECO:0007669"/>
    <property type="project" value="UniProtKB-UniRule"/>
</dbReference>
<dbReference type="RefSeq" id="WP_092307159.1">
    <property type="nucleotide sequence ID" value="NZ_FOZV01000001.1"/>
</dbReference>
<accession>A0A1I6P7P9</accession>
<protein>
    <submittedName>
        <fullName evidence="8">Patatin-like phospholipase</fullName>
    </submittedName>
</protein>
<dbReference type="STRING" id="871741.SAMN05192570_0910"/>
<evidence type="ECO:0000313" key="8">
    <source>
        <dbReference type="EMBL" id="SFS36217.1"/>
    </source>
</evidence>
<name>A0A1I6P7P9_9CAUL</name>